<reference evidence="2" key="1">
    <citation type="submission" date="2021-06" db="EMBL/GenBank/DDBJ databases">
        <authorList>
            <person name="Hodson N. C."/>
            <person name="Mongue J. A."/>
            <person name="Jaron S. K."/>
        </authorList>
    </citation>
    <scope>NUCLEOTIDE SEQUENCE</scope>
</reference>
<name>A0A8J2LLZ2_9HEXA</name>
<gene>
    <name evidence="2" type="ORF">AFUS01_LOCUS42247</name>
</gene>
<dbReference type="EMBL" id="CAJVCH010565760">
    <property type="protein sequence ID" value="CAG7832567.1"/>
    <property type="molecule type" value="Genomic_DNA"/>
</dbReference>
<evidence type="ECO:0000256" key="1">
    <source>
        <dbReference type="SAM" id="MobiDB-lite"/>
    </source>
</evidence>
<protein>
    <submittedName>
        <fullName evidence="2">Uncharacterized protein</fullName>
    </submittedName>
</protein>
<organism evidence="2 3">
    <name type="scientific">Allacma fusca</name>
    <dbReference type="NCBI Taxonomy" id="39272"/>
    <lineage>
        <taxon>Eukaryota</taxon>
        <taxon>Metazoa</taxon>
        <taxon>Ecdysozoa</taxon>
        <taxon>Arthropoda</taxon>
        <taxon>Hexapoda</taxon>
        <taxon>Collembola</taxon>
        <taxon>Symphypleona</taxon>
        <taxon>Sminthuridae</taxon>
        <taxon>Allacma</taxon>
    </lineage>
</organism>
<evidence type="ECO:0000313" key="2">
    <source>
        <dbReference type="EMBL" id="CAG7832567.1"/>
    </source>
</evidence>
<proteinExistence type="predicted"/>
<feature type="region of interest" description="Disordered" evidence="1">
    <location>
        <begin position="16"/>
        <end position="38"/>
    </location>
</feature>
<dbReference type="Proteomes" id="UP000708208">
    <property type="component" value="Unassembled WGS sequence"/>
</dbReference>
<keyword evidence="3" id="KW-1185">Reference proteome</keyword>
<comment type="caution">
    <text evidence="2">The sequence shown here is derived from an EMBL/GenBank/DDBJ whole genome shotgun (WGS) entry which is preliminary data.</text>
</comment>
<sequence length="48" mass="5198">APVTIYLSTGFTAITEGRTSSGRGSSERLHQSKSQEPCSHSYGFFNCN</sequence>
<feature type="non-terminal residue" evidence="2">
    <location>
        <position position="1"/>
    </location>
</feature>
<evidence type="ECO:0000313" key="3">
    <source>
        <dbReference type="Proteomes" id="UP000708208"/>
    </source>
</evidence>
<accession>A0A8J2LLZ2</accession>
<dbReference type="AlphaFoldDB" id="A0A8J2LLZ2"/>